<evidence type="ECO:0000313" key="2">
    <source>
        <dbReference type="EMBL" id="WXA98445.1"/>
    </source>
</evidence>
<dbReference type="InterPro" id="IPR011335">
    <property type="entry name" value="Restrct_endonuc-II-like"/>
</dbReference>
<reference evidence="2 3" key="1">
    <citation type="submission" date="2021-12" db="EMBL/GenBank/DDBJ databases">
        <title>Discovery of the Pendulisporaceae a myxobacterial family with distinct sporulation behavior and unique specialized metabolism.</title>
        <authorList>
            <person name="Garcia R."/>
            <person name="Popoff A."/>
            <person name="Bader C.D."/>
            <person name="Loehr J."/>
            <person name="Walesch S."/>
            <person name="Walt C."/>
            <person name="Boldt J."/>
            <person name="Bunk B."/>
            <person name="Haeckl F.J.F.P.J."/>
            <person name="Gunesch A.P."/>
            <person name="Birkelbach J."/>
            <person name="Nuebel U."/>
            <person name="Pietschmann T."/>
            <person name="Bach T."/>
            <person name="Mueller R."/>
        </authorList>
    </citation>
    <scope>NUCLEOTIDE SEQUENCE [LARGE SCALE GENOMIC DNA]</scope>
    <source>
        <strain evidence="2 3">MSr12523</strain>
    </source>
</reference>
<dbReference type="CDD" id="cd06260">
    <property type="entry name" value="DUF820-like"/>
    <property type="match status" value="1"/>
</dbReference>
<dbReference type="Proteomes" id="UP001379533">
    <property type="component" value="Chromosome"/>
</dbReference>
<dbReference type="InterPro" id="IPR008538">
    <property type="entry name" value="Uma2"/>
</dbReference>
<evidence type="ECO:0000259" key="1">
    <source>
        <dbReference type="Pfam" id="PF05685"/>
    </source>
</evidence>
<evidence type="ECO:0000313" key="3">
    <source>
        <dbReference type="Proteomes" id="UP001379533"/>
    </source>
</evidence>
<dbReference type="RefSeq" id="WP_394849058.1">
    <property type="nucleotide sequence ID" value="NZ_CP089982.1"/>
</dbReference>
<dbReference type="PANTHER" id="PTHR36558">
    <property type="entry name" value="GLR1098 PROTEIN"/>
    <property type="match status" value="1"/>
</dbReference>
<gene>
    <name evidence="2" type="ORF">LZC95_16600</name>
</gene>
<dbReference type="Gene3D" id="3.90.1570.10">
    <property type="entry name" value="tt1808, chain A"/>
    <property type="match status" value="1"/>
</dbReference>
<name>A0ABZ2KIF5_9BACT</name>
<dbReference type="PANTHER" id="PTHR36558:SF1">
    <property type="entry name" value="RESTRICTION ENDONUCLEASE DOMAIN-CONTAINING PROTEIN-RELATED"/>
    <property type="match status" value="1"/>
</dbReference>
<feature type="domain" description="Putative restriction endonuclease" evidence="1">
    <location>
        <begin position="13"/>
        <end position="172"/>
    </location>
</feature>
<dbReference type="GO" id="GO:0004519">
    <property type="term" value="F:endonuclease activity"/>
    <property type="evidence" value="ECO:0007669"/>
    <property type="project" value="UniProtKB-KW"/>
</dbReference>
<dbReference type="Pfam" id="PF05685">
    <property type="entry name" value="Uma2"/>
    <property type="match status" value="1"/>
</dbReference>
<dbReference type="InterPro" id="IPR012296">
    <property type="entry name" value="Nuclease_put_TT1808"/>
</dbReference>
<sequence length="184" mass="20592">MAHVPSQPYVSLEDFWAAEETSDMRHEWLDGVVYDMSRESVEHGRLVGAIMGELGIALKGKCAVYASCVMLYVAETKFCTYADGSVVCGSPATYRVAKLEEALTNPALLVEVLSDSTEKYDRGEKFAHYMRIPSLQEYVLVSQHERRIEVYGRPQHGRWIHEMAEAGESLTLHGCVINVDAVYA</sequence>
<keyword evidence="2" id="KW-0378">Hydrolase</keyword>
<keyword evidence="3" id="KW-1185">Reference proteome</keyword>
<organism evidence="2 3">
    <name type="scientific">Pendulispora brunnea</name>
    <dbReference type="NCBI Taxonomy" id="2905690"/>
    <lineage>
        <taxon>Bacteria</taxon>
        <taxon>Pseudomonadati</taxon>
        <taxon>Myxococcota</taxon>
        <taxon>Myxococcia</taxon>
        <taxon>Myxococcales</taxon>
        <taxon>Sorangiineae</taxon>
        <taxon>Pendulisporaceae</taxon>
        <taxon>Pendulispora</taxon>
    </lineage>
</organism>
<dbReference type="EMBL" id="CP089982">
    <property type="protein sequence ID" value="WXA98445.1"/>
    <property type="molecule type" value="Genomic_DNA"/>
</dbReference>
<dbReference type="SUPFAM" id="SSF52980">
    <property type="entry name" value="Restriction endonuclease-like"/>
    <property type="match status" value="1"/>
</dbReference>
<keyword evidence="2" id="KW-0540">Nuclease</keyword>
<keyword evidence="2" id="KW-0255">Endonuclease</keyword>
<accession>A0ABZ2KIF5</accession>
<protein>
    <submittedName>
        <fullName evidence="2">Uma2 family endonuclease</fullName>
    </submittedName>
</protein>
<proteinExistence type="predicted"/>